<accession>A0A8J2MRL0</accession>
<feature type="compositionally biased region" description="Polar residues" evidence="1">
    <location>
        <begin position="117"/>
        <end position="127"/>
    </location>
</feature>
<keyword evidence="4" id="KW-1185">Reference proteome</keyword>
<keyword evidence="2" id="KW-0732">Signal</keyword>
<dbReference type="AlphaFoldDB" id="A0A8J2MRL0"/>
<sequence>MEQWYFRTILIFLFFDHLNSQNIVGNEIDFDKQKVVTLGPPRNGSQRAVFDEVIVDDNNGIIGEITQVRNDIDAYDDKFVDLRGEEPLFIPKPYRKEKEEQKITKQSISIAGRDKSGSINSPASLTTHAQIRPNTLKYIDGTSTPIQWTVQQPLASQPPIRQPPSLPPPRPLPRKEFLLQPSRIISQQPLPTSAPFRSRTNPQVSQLIPRLPQFVNQSQQFQTNFIVPITSSHTTERTPSITLPITPSVQPPQPSPRIGLPPPLHSHSNSLRTGVCFASIFYISTPMRSPKVNSFTHFAMTVSTDQCARTCHEFNCALAHYDPLTGRCEFNPSTAFAIRKGQCPPWPSTHYKNNIRTNIPLRIFCVQCHRKLRRGRVNKQGNHRFTTTVLRTVHSGKRLPGLLKSSGLARMHSVLSKKSDVIVKSSFRNVSSRLEKQHKQIVSNNGNGQRFISNVDHRWDKSNQKL</sequence>
<name>A0A8J2MRL0_9BILA</name>
<dbReference type="Proteomes" id="UP000746747">
    <property type="component" value="Unassembled WGS sequence"/>
</dbReference>
<feature type="region of interest" description="Disordered" evidence="1">
    <location>
        <begin position="444"/>
        <end position="466"/>
    </location>
</feature>
<feature type="region of interest" description="Disordered" evidence="1">
    <location>
        <begin position="107"/>
        <end position="127"/>
    </location>
</feature>
<organism evidence="3 4">
    <name type="scientific">Cercopithifilaria johnstoni</name>
    <dbReference type="NCBI Taxonomy" id="2874296"/>
    <lineage>
        <taxon>Eukaryota</taxon>
        <taxon>Metazoa</taxon>
        <taxon>Ecdysozoa</taxon>
        <taxon>Nematoda</taxon>
        <taxon>Chromadorea</taxon>
        <taxon>Rhabditida</taxon>
        <taxon>Spirurina</taxon>
        <taxon>Spiruromorpha</taxon>
        <taxon>Filarioidea</taxon>
        <taxon>Onchocercidae</taxon>
        <taxon>Cercopithifilaria</taxon>
    </lineage>
</organism>
<evidence type="ECO:0000256" key="2">
    <source>
        <dbReference type="SAM" id="SignalP"/>
    </source>
</evidence>
<feature type="compositionally biased region" description="Basic and acidic residues" evidence="1">
    <location>
        <begin position="455"/>
        <end position="466"/>
    </location>
</feature>
<gene>
    <name evidence="3" type="ORF">CJOHNSTONI_LOCUS7455</name>
</gene>
<evidence type="ECO:0008006" key="5">
    <source>
        <dbReference type="Google" id="ProtNLM"/>
    </source>
</evidence>
<feature type="compositionally biased region" description="Pro residues" evidence="1">
    <location>
        <begin position="160"/>
        <end position="171"/>
    </location>
</feature>
<comment type="caution">
    <text evidence="3">The sequence shown here is derived from an EMBL/GenBank/DDBJ whole genome shotgun (WGS) entry which is preliminary data.</text>
</comment>
<feature type="chain" id="PRO_5035214249" description="Apple domain-containing protein" evidence="2">
    <location>
        <begin position="21"/>
        <end position="466"/>
    </location>
</feature>
<dbReference type="EMBL" id="CAKAEH010001570">
    <property type="protein sequence ID" value="CAG9537670.1"/>
    <property type="molecule type" value="Genomic_DNA"/>
</dbReference>
<evidence type="ECO:0000313" key="4">
    <source>
        <dbReference type="Proteomes" id="UP000746747"/>
    </source>
</evidence>
<evidence type="ECO:0000256" key="1">
    <source>
        <dbReference type="SAM" id="MobiDB-lite"/>
    </source>
</evidence>
<proteinExistence type="predicted"/>
<dbReference type="OrthoDB" id="5871074at2759"/>
<evidence type="ECO:0000313" key="3">
    <source>
        <dbReference type="EMBL" id="CAG9537670.1"/>
    </source>
</evidence>
<feature type="region of interest" description="Disordered" evidence="1">
    <location>
        <begin position="154"/>
        <end position="174"/>
    </location>
</feature>
<feature type="signal peptide" evidence="2">
    <location>
        <begin position="1"/>
        <end position="20"/>
    </location>
</feature>
<reference evidence="3" key="1">
    <citation type="submission" date="2021-09" db="EMBL/GenBank/DDBJ databases">
        <authorList>
            <consortium name="Pathogen Informatics"/>
        </authorList>
    </citation>
    <scope>NUCLEOTIDE SEQUENCE</scope>
</reference>
<protein>
    <recommendedName>
        <fullName evidence="5">Apple domain-containing protein</fullName>
    </recommendedName>
</protein>